<reference evidence="2" key="1">
    <citation type="submission" date="2021-02" db="EMBL/GenBank/DDBJ databases">
        <authorList>
            <person name="Nowell W R."/>
        </authorList>
    </citation>
    <scope>NUCLEOTIDE SEQUENCE</scope>
</reference>
<dbReference type="AlphaFoldDB" id="A0A815H7Y3"/>
<dbReference type="GO" id="GO:0010420">
    <property type="term" value="F:polyprenyldihydroxybenzoate methyltransferase activity"/>
    <property type="evidence" value="ECO:0007669"/>
    <property type="project" value="TreeGrafter"/>
</dbReference>
<dbReference type="SUPFAM" id="SSF53335">
    <property type="entry name" value="S-adenosyl-L-methionine-dependent methyltransferases"/>
    <property type="match status" value="1"/>
</dbReference>
<dbReference type="Proteomes" id="UP000663852">
    <property type="component" value="Unassembled WGS sequence"/>
</dbReference>
<evidence type="ECO:0000313" key="4">
    <source>
        <dbReference type="Proteomes" id="UP000663828"/>
    </source>
</evidence>
<dbReference type="Pfam" id="PF13649">
    <property type="entry name" value="Methyltransf_25"/>
    <property type="match status" value="1"/>
</dbReference>
<gene>
    <name evidence="2" type="ORF">EDS130_LOCUS33146</name>
    <name evidence="3" type="ORF">XAT740_LOCUS56532</name>
</gene>
<name>A0A815H7Y3_ADIRI</name>
<sequence>MQRAHSEAPLQQEYFDRYSSGAPINWDIGRPQSAVERLVQSGFFWGRVLDVGCGFGDNARCIAQQSQPKSPIHVVATDFVPKAIEMAKERTNQSDFPNLTYMVLDALKEDEQDDLGQFDFVLDSCLFHGLSDENRQIYIRQLRRWLKPQGIHVQLAWSEKETLDRPRGPRKITKAELQQWFSVDNGWQIQTITDEIIDNIPALMGGRSIAYLSIIQKL</sequence>
<feature type="domain" description="Methyltransferase" evidence="1">
    <location>
        <begin position="48"/>
        <end position="150"/>
    </location>
</feature>
<evidence type="ECO:0000313" key="2">
    <source>
        <dbReference type="EMBL" id="CAF1348616.1"/>
    </source>
</evidence>
<dbReference type="Gene3D" id="3.40.50.150">
    <property type="entry name" value="Vaccinia Virus protein VP39"/>
    <property type="match status" value="1"/>
</dbReference>
<evidence type="ECO:0000313" key="3">
    <source>
        <dbReference type="EMBL" id="CAF1659273.1"/>
    </source>
</evidence>
<dbReference type="OrthoDB" id="540004at2759"/>
<proteinExistence type="predicted"/>
<evidence type="ECO:0000313" key="5">
    <source>
        <dbReference type="Proteomes" id="UP000663852"/>
    </source>
</evidence>
<dbReference type="EMBL" id="CAJNOR010011136">
    <property type="protein sequence ID" value="CAF1659273.1"/>
    <property type="molecule type" value="Genomic_DNA"/>
</dbReference>
<organism evidence="2 5">
    <name type="scientific">Adineta ricciae</name>
    <name type="common">Rotifer</name>
    <dbReference type="NCBI Taxonomy" id="249248"/>
    <lineage>
        <taxon>Eukaryota</taxon>
        <taxon>Metazoa</taxon>
        <taxon>Spiralia</taxon>
        <taxon>Gnathifera</taxon>
        <taxon>Rotifera</taxon>
        <taxon>Eurotatoria</taxon>
        <taxon>Bdelloidea</taxon>
        <taxon>Adinetida</taxon>
        <taxon>Adinetidae</taxon>
        <taxon>Adineta</taxon>
    </lineage>
</organism>
<comment type="caution">
    <text evidence="2">The sequence shown here is derived from an EMBL/GenBank/DDBJ whole genome shotgun (WGS) entry which is preliminary data.</text>
</comment>
<dbReference type="PANTHER" id="PTHR43464:SF23">
    <property type="entry name" value="JUVENILE HORMONE ACID O-METHYLTRANSFERASE"/>
    <property type="match status" value="1"/>
</dbReference>
<dbReference type="InterPro" id="IPR029063">
    <property type="entry name" value="SAM-dependent_MTases_sf"/>
</dbReference>
<dbReference type="Proteomes" id="UP000663828">
    <property type="component" value="Unassembled WGS sequence"/>
</dbReference>
<dbReference type="EMBL" id="CAJNOJ010000261">
    <property type="protein sequence ID" value="CAF1348616.1"/>
    <property type="molecule type" value="Genomic_DNA"/>
</dbReference>
<evidence type="ECO:0000259" key="1">
    <source>
        <dbReference type="Pfam" id="PF13649"/>
    </source>
</evidence>
<keyword evidence="4" id="KW-1185">Reference proteome</keyword>
<accession>A0A815H7Y3</accession>
<dbReference type="CDD" id="cd02440">
    <property type="entry name" value="AdoMet_MTases"/>
    <property type="match status" value="1"/>
</dbReference>
<protein>
    <recommendedName>
        <fullName evidence="1">Methyltransferase domain-containing protein</fullName>
    </recommendedName>
</protein>
<dbReference type="InterPro" id="IPR041698">
    <property type="entry name" value="Methyltransf_25"/>
</dbReference>
<dbReference type="PANTHER" id="PTHR43464">
    <property type="entry name" value="METHYLTRANSFERASE"/>
    <property type="match status" value="1"/>
</dbReference>